<dbReference type="EMBL" id="JASAOG010000207">
    <property type="protein sequence ID" value="KAK0043982.1"/>
    <property type="molecule type" value="Genomic_DNA"/>
</dbReference>
<accession>A0AAD8EXD1</accession>
<dbReference type="AlphaFoldDB" id="A0AAD8EXD1"/>
<evidence type="ECO:0000256" key="1">
    <source>
        <dbReference type="SAM" id="MobiDB-lite"/>
    </source>
</evidence>
<proteinExistence type="predicted"/>
<evidence type="ECO:0000313" key="2">
    <source>
        <dbReference type="EMBL" id="KAK0043982.1"/>
    </source>
</evidence>
<keyword evidence="3" id="KW-1185">Reference proteome</keyword>
<name>A0AAD8EXD1_BIOPF</name>
<gene>
    <name evidence="2" type="ORF">Bpfe_026576</name>
</gene>
<comment type="caution">
    <text evidence="2">The sequence shown here is derived from an EMBL/GenBank/DDBJ whole genome shotgun (WGS) entry which is preliminary data.</text>
</comment>
<sequence length="74" mass="8783">MFCNQYIQKNTKVDLLEDKMPWKQDEMLTAKYGSGHRQLNNLKQIDGQRHTNKGSLRDRQRNKMVSTEDGRDDQ</sequence>
<feature type="region of interest" description="Disordered" evidence="1">
    <location>
        <begin position="33"/>
        <end position="74"/>
    </location>
</feature>
<feature type="compositionally biased region" description="Basic and acidic residues" evidence="1">
    <location>
        <begin position="55"/>
        <end position="74"/>
    </location>
</feature>
<reference evidence="2" key="2">
    <citation type="submission" date="2023-04" db="EMBL/GenBank/DDBJ databases">
        <authorList>
            <person name="Bu L."/>
            <person name="Lu L."/>
            <person name="Laidemitt M.R."/>
            <person name="Zhang S.M."/>
            <person name="Mutuku M."/>
            <person name="Mkoji G."/>
            <person name="Steinauer M."/>
            <person name="Loker E.S."/>
        </authorList>
    </citation>
    <scope>NUCLEOTIDE SEQUENCE</scope>
    <source>
        <strain evidence="2">KasaAsao</strain>
        <tissue evidence="2">Whole Snail</tissue>
    </source>
</reference>
<dbReference type="Proteomes" id="UP001233172">
    <property type="component" value="Unassembled WGS sequence"/>
</dbReference>
<reference evidence="2" key="1">
    <citation type="journal article" date="2023" name="PLoS Negl. Trop. Dis.">
        <title>A genome sequence for Biomphalaria pfeifferi, the major vector snail for the human-infecting parasite Schistosoma mansoni.</title>
        <authorList>
            <person name="Bu L."/>
            <person name="Lu L."/>
            <person name="Laidemitt M.R."/>
            <person name="Zhang S.M."/>
            <person name="Mutuku M."/>
            <person name="Mkoji G."/>
            <person name="Steinauer M."/>
            <person name="Loker E.S."/>
        </authorList>
    </citation>
    <scope>NUCLEOTIDE SEQUENCE</scope>
    <source>
        <strain evidence="2">KasaAsao</strain>
    </source>
</reference>
<organism evidence="2 3">
    <name type="scientific">Biomphalaria pfeifferi</name>
    <name type="common">Bloodfluke planorb</name>
    <name type="synonym">Freshwater snail</name>
    <dbReference type="NCBI Taxonomy" id="112525"/>
    <lineage>
        <taxon>Eukaryota</taxon>
        <taxon>Metazoa</taxon>
        <taxon>Spiralia</taxon>
        <taxon>Lophotrochozoa</taxon>
        <taxon>Mollusca</taxon>
        <taxon>Gastropoda</taxon>
        <taxon>Heterobranchia</taxon>
        <taxon>Euthyneura</taxon>
        <taxon>Panpulmonata</taxon>
        <taxon>Hygrophila</taxon>
        <taxon>Lymnaeoidea</taxon>
        <taxon>Planorbidae</taxon>
        <taxon>Biomphalaria</taxon>
    </lineage>
</organism>
<protein>
    <submittedName>
        <fullName evidence="2">Uncharacterized protein</fullName>
    </submittedName>
</protein>
<evidence type="ECO:0000313" key="3">
    <source>
        <dbReference type="Proteomes" id="UP001233172"/>
    </source>
</evidence>